<sequence>MKVLRLNGVIIFALMMLQGCGGGGGDSGDDNTTPIPETAEKTFTVKLINIDATQVSNGEAIELETDMISSTGTVMVSQ</sequence>
<accession>A0ABY1WLW5</accession>
<dbReference type="PROSITE" id="PS51257">
    <property type="entry name" value="PROKAR_LIPOPROTEIN"/>
    <property type="match status" value="1"/>
</dbReference>
<dbReference type="RefSeq" id="WP_130567403.1">
    <property type="nucleotide sequence ID" value="NZ_SHLY01000006.1"/>
</dbReference>
<evidence type="ECO:0008006" key="3">
    <source>
        <dbReference type="Google" id="ProtNLM"/>
    </source>
</evidence>
<dbReference type="EMBL" id="SHLY01000006">
    <property type="protein sequence ID" value="TAA42579.1"/>
    <property type="molecule type" value="Genomic_DNA"/>
</dbReference>
<evidence type="ECO:0000313" key="1">
    <source>
        <dbReference type="EMBL" id="TAA42579.1"/>
    </source>
</evidence>
<gene>
    <name evidence="1" type="ORF">EXY25_14905</name>
</gene>
<reference evidence="2" key="1">
    <citation type="submission" date="2019-02" db="EMBL/GenBank/DDBJ databases">
        <title>Draft genome sequence of Muricauda sp. 176CP4-71.</title>
        <authorList>
            <person name="Park J.-S."/>
        </authorList>
    </citation>
    <scope>NUCLEOTIDE SEQUENCE [LARGE SCALE GENOMIC DNA]</scope>
    <source>
        <strain evidence="2">176GS2-150</strain>
    </source>
</reference>
<dbReference type="Proteomes" id="UP000292544">
    <property type="component" value="Unassembled WGS sequence"/>
</dbReference>
<evidence type="ECO:0000313" key="2">
    <source>
        <dbReference type="Proteomes" id="UP000292544"/>
    </source>
</evidence>
<comment type="caution">
    <text evidence="1">The sequence shown here is derived from an EMBL/GenBank/DDBJ whole genome shotgun (WGS) entry which is preliminary data.</text>
</comment>
<proteinExistence type="predicted"/>
<protein>
    <recommendedName>
        <fullName evidence="3">DUF4382 domain-containing protein</fullName>
    </recommendedName>
</protein>
<keyword evidence="2" id="KW-1185">Reference proteome</keyword>
<name>A0ABY1WLW5_9GAMM</name>
<organism evidence="1 2">
    <name type="scientific">Corallincola spongiicola</name>
    <dbReference type="NCBI Taxonomy" id="2520508"/>
    <lineage>
        <taxon>Bacteria</taxon>
        <taxon>Pseudomonadati</taxon>
        <taxon>Pseudomonadota</taxon>
        <taxon>Gammaproteobacteria</taxon>
        <taxon>Alteromonadales</taxon>
        <taxon>Psychromonadaceae</taxon>
        <taxon>Corallincola</taxon>
    </lineage>
</organism>